<reference evidence="8 9" key="1">
    <citation type="submission" date="2016-11" db="EMBL/GenBank/DDBJ databases">
        <authorList>
            <person name="Jaros S."/>
            <person name="Januszkiewicz K."/>
            <person name="Wedrychowicz H."/>
        </authorList>
    </citation>
    <scope>NUCLEOTIDE SEQUENCE [LARGE SCALE GENOMIC DNA]</scope>
    <source>
        <strain evidence="8 9">DSM 46144</strain>
    </source>
</reference>
<dbReference type="RefSeq" id="WP_073263442.1">
    <property type="nucleotide sequence ID" value="NZ_FRCS01000015.1"/>
</dbReference>
<evidence type="ECO:0000256" key="7">
    <source>
        <dbReference type="RuleBase" id="RU000416"/>
    </source>
</evidence>
<evidence type="ECO:0000256" key="5">
    <source>
        <dbReference type="ARBA" id="ARBA00022747"/>
    </source>
</evidence>
<evidence type="ECO:0000313" key="9">
    <source>
        <dbReference type="Proteomes" id="UP000184440"/>
    </source>
</evidence>
<proteinExistence type="inferred from homology"/>
<evidence type="ECO:0000256" key="3">
    <source>
        <dbReference type="ARBA" id="ARBA00022679"/>
    </source>
</evidence>
<dbReference type="InterPro" id="IPR029063">
    <property type="entry name" value="SAM-dependent_MTases_sf"/>
</dbReference>
<keyword evidence="2 6" id="KW-0489">Methyltransferase</keyword>
<dbReference type="PANTHER" id="PTHR10629:SF52">
    <property type="entry name" value="DNA (CYTOSINE-5)-METHYLTRANSFERASE 1"/>
    <property type="match status" value="1"/>
</dbReference>
<keyword evidence="4 6" id="KW-0949">S-adenosyl-L-methionine</keyword>
<comment type="similarity">
    <text evidence="6 7">Belongs to the class I-like SAM-binding methyltransferase superfamily. C5-methyltransferase family.</text>
</comment>
<dbReference type="GO" id="GO:0003886">
    <property type="term" value="F:DNA (cytosine-5-)-methyltransferase activity"/>
    <property type="evidence" value="ECO:0007669"/>
    <property type="project" value="UniProtKB-EC"/>
</dbReference>
<dbReference type="Proteomes" id="UP000184440">
    <property type="component" value="Unassembled WGS sequence"/>
</dbReference>
<dbReference type="PROSITE" id="PS51679">
    <property type="entry name" value="SAM_MT_C5"/>
    <property type="match status" value="1"/>
</dbReference>
<dbReference type="Pfam" id="PF00145">
    <property type="entry name" value="DNA_methylase"/>
    <property type="match status" value="1"/>
</dbReference>
<dbReference type="InterPro" id="IPR031303">
    <property type="entry name" value="C5_meth_CS"/>
</dbReference>
<dbReference type="Gene3D" id="3.40.50.150">
    <property type="entry name" value="Vaccinia Virus protein VP39"/>
    <property type="match status" value="1"/>
</dbReference>
<dbReference type="OrthoDB" id="9813719at2"/>
<dbReference type="AlphaFoldDB" id="A0A1M7RJZ0"/>
<comment type="caution">
    <text evidence="6">Lacks conserved residue(s) required for the propagation of feature annotation.</text>
</comment>
<dbReference type="STRING" id="134849.SAMN05443668_115149"/>
<evidence type="ECO:0000256" key="4">
    <source>
        <dbReference type="ARBA" id="ARBA00022691"/>
    </source>
</evidence>
<dbReference type="InterPro" id="IPR050390">
    <property type="entry name" value="C5-Methyltransferase"/>
</dbReference>
<name>A0A1M7RJZ0_9ACTN</name>
<organism evidence="8 9">
    <name type="scientific">Cryptosporangium aurantiacum</name>
    <dbReference type="NCBI Taxonomy" id="134849"/>
    <lineage>
        <taxon>Bacteria</taxon>
        <taxon>Bacillati</taxon>
        <taxon>Actinomycetota</taxon>
        <taxon>Actinomycetes</taxon>
        <taxon>Cryptosporangiales</taxon>
        <taxon>Cryptosporangiaceae</taxon>
        <taxon>Cryptosporangium</taxon>
    </lineage>
</organism>
<accession>A0A1M7RJZ0</accession>
<dbReference type="EC" id="2.1.1.37" evidence="1"/>
<evidence type="ECO:0000256" key="2">
    <source>
        <dbReference type="ARBA" id="ARBA00022603"/>
    </source>
</evidence>
<dbReference type="GO" id="GO:0032259">
    <property type="term" value="P:methylation"/>
    <property type="evidence" value="ECO:0007669"/>
    <property type="project" value="UniProtKB-KW"/>
</dbReference>
<dbReference type="NCBIfam" id="TIGR00675">
    <property type="entry name" value="dcm"/>
    <property type="match status" value="1"/>
</dbReference>
<dbReference type="Gene3D" id="3.90.120.10">
    <property type="entry name" value="DNA Methylase, subunit A, domain 2"/>
    <property type="match status" value="1"/>
</dbReference>
<gene>
    <name evidence="8" type="ORF">SAMN05443668_115149</name>
</gene>
<evidence type="ECO:0000313" key="8">
    <source>
        <dbReference type="EMBL" id="SHN46460.1"/>
    </source>
</evidence>
<dbReference type="GO" id="GO:0044027">
    <property type="term" value="P:negative regulation of gene expression via chromosomal CpG island methylation"/>
    <property type="evidence" value="ECO:0007669"/>
    <property type="project" value="TreeGrafter"/>
</dbReference>
<dbReference type="PANTHER" id="PTHR10629">
    <property type="entry name" value="CYTOSINE-SPECIFIC METHYLTRANSFERASE"/>
    <property type="match status" value="1"/>
</dbReference>
<protein>
    <recommendedName>
        <fullName evidence="1">DNA (cytosine-5-)-methyltransferase</fullName>
        <ecNumber evidence="1">2.1.1.37</ecNumber>
    </recommendedName>
</protein>
<keyword evidence="3 6" id="KW-0808">Transferase</keyword>
<keyword evidence="5" id="KW-0680">Restriction system</keyword>
<dbReference type="InterPro" id="IPR001525">
    <property type="entry name" value="C5_MeTfrase"/>
</dbReference>
<evidence type="ECO:0000256" key="6">
    <source>
        <dbReference type="PROSITE-ProRule" id="PRU01016"/>
    </source>
</evidence>
<dbReference type="PROSITE" id="PS00095">
    <property type="entry name" value="C5_MTASE_2"/>
    <property type="match status" value="1"/>
</dbReference>
<dbReference type="EMBL" id="FRCS01000015">
    <property type="protein sequence ID" value="SHN46460.1"/>
    <property type="molecule type" value="Genomic_DNA"/>
</dbReference>
<evidence type="ECO:0000256" key="1">
    <source>
        <dbReference type="ARBA" id="ARBA00011975"/>
    </source>
</evidence>
<keyword evidence="9" id="KW-1185">Reference proteome</keyword>
<dbReference type="SUPFAM" id="SSF53335">
    <property type="entry name" value="S-adenosyl-L-methionine-dependent methyltransferases"/>
    <property type="match status" value="1"/>
</dbReference>
<dbReference type="GO" id="GO:0009307">
    <property type="term" value="P:DNA restriction-modification system"/>
    <property type="evidence" value="ECO:0007669"/>
    <property type="project" value="UniProtKB-KW"/>
</dbReference>
<dbReference type="PRINTS" id="PR00105">
    <property type="entry name" value="C5METTRFRASE"/>
</dbReference>
<sequence>MARWRTLDLFAGPGGLTLGFQQAEVGFAPAFAVEIEWAAARTVERNLHCPVHRGPIEEIKEFGDVDIIVGGPPFRGFESLGRGRENPSRSYTNSLWRHYLRAVRQVKPQAFVFEIAPPFLRSEEFGEFRQRMAADDVLKSYAFASGVLDAADYGVPQHRRCGIIVAVRDADEVPWPPPPTHGVNSPTGAPYVTVRDAIGGLPEYPERSDISVDPDRKQNLHFGRNLTSVAVERYRAIPPGGNRFDLARNQPDLLPRCWRGRPAGSADAMGRLWWDRPSSTIRTEFFKPEKGRYLHPEANRPITHREAALLQSFPSDFEFEGTKIQVARQIGNAVPPCLGAAIGRFVAAQL</sequence>
<dbReference type="GO" id="GO:0003677">
    <property type="term" value="F:DNA binding"/>
    <property type="evidence" value="ECO:0007669"/>
    <property type="project" value="TreeGrafter"/>
</dbReference>